<keyword evidence="3" id="KW-1185">Reference proteome</keyword>
<evidence type="ECO:0000256" key="1">
    <source>
        <dbReference type="SAM" id="MobiDB-lite"/>
    </source>
</evidence>
<reference evidence="2 3" key="1">
    <citation type="submission" date="2016-04" db="EMBL/GenBank/DDBJ databases">
        <title>Evolutionary innovation and constraint leading to complex multicellularity in the Ascomycota.</title>
        <authorList>
            <person name="Cisse O."/>
            <person name="Nguyen A."/>
            <person name="Hewitt D.A."/>
            <person name="Jedd G."/>
            <person name="Stajich J.E."/>
        </authorList>
    </citation>
    <scope>NUCLEOTIDE SEQUENCE [LARGE SCALE GENOMIC DNA]</scope>
    <source>
        <strain evidence="2 3">DAH-3</strain>
    </source>
</reference>
<feature type="region of interest" description="Disordered" evidence="1">
    <location>
        <begin position="102"/>
        <end position="124"/>
    </location>
</feature>
<gene>
    <name evidence="2" type="ORF">NEOLI_000772</name>
</gene>
<protein>
    <submittedName>
        <fullName evidence="2">Uncharacterized protein</fullName>
    </submittedName>
</protein>
<dbReference type="AlphaFoldDB" id="A0A1U7LIU7"/>
<evidence type="ECO:0000313" key="3">
    <source>
        <dbReference type="Proteomes" id="UP000186594"/>
    </source>
</evidence>
<feature type="compositionally biased region" description="Polar residues" evidence="1">
    <location>
        <begin position="109"/>
        <end position="122"/>
    </location>
</feature>
<proteinExistence type="predicted"/>
<accession>A0A1U7LIU7</accession>
<comment type="caution">
    <text evidence="2">The sequence shown here is derived from an EMBL/GenBank/DDBJ whole genome shotgun (WGS) entry which is preliminary data.</text>
</comment>
<organism evidence="2 3">
    <name type="scientific">Neolecta irregularis (strain DAH-3)</name>
    <dbReference type="NCBI Taxonomy" id="1198029"/>
    <lineage>
        <taxon>Eukaryota</taxon>
        <taxon>Fungi</taxon>
        <taxon>Dikarya</taxon>
        <taxon>Ascomycota</taxon>
        <taxon>Taphrinomycotina</taxon>
        <taxon>Neolectales</taxon>
        <taxon>Neolectaceae</taxon>
        <taxon>Neolecta</taxon>
    </lineage>
</organism>
<dbReference type="Proteomes" id="UP000186594">
    <property type="component" value="Unassembled WGS sequence"/>
</dbReference>
<sequence>MLAHNARPLLAPSITRRLIASFSPAGSTKPKQAPRAKRPAPARLRSAQAASGTKHVDDIALPPAHLPSKDTDSSASFITNGSIQSEELLSFHRPQIITATAADALPGASQPSRESTFSNDQDGTVEDVVGSFVNADGNIKFEDDGIFSDPPKRTTNSSNESHSEYQWEDGEIPERDRKVLWTILGAGTIWSLLGPRNTNRNQK</sequence>
<evidence type="ECO:0000313" key="2">
    <source>
        <dbReference type="EMBL" id="OLL22569.1"/>
    </source>
</evidence>
<dbReference type="EMBL" id="LXFE01003037">
    <property type="protein sequence ID" value="OLL22569.1"/>
    <property type="molecule type" value="Genomic_DNA"/>
</dbReference>
<feature type="region of interest" description="Disordered" evidence="1">
    <location>
        <begin position="141"/>
        <end position="171"/>
    </location>
</feature>
<name>A0A1U7LIU7_NEOID</name>
<feature type="region of interest" description="Disordered" evidence="1">
    <location>
        <begin position="21"/>
        <end position="74"/>
    </location>
</feature>